<sequence length="101" mass="11159">MEISTEKAILKGEVLNAIAAARKRGHGNTVMIDGVLSEILADIRAQETLEMLNERTREILELNQELKKVNQELEKAKEAAKKKLVSDSDTDQEGVVESAGR</sequence>
<reference evidence="2" key="1">
    <citation type="journal article" date="2021" name="Proc. Natl. Acad. Sci. U.S.A.">
        <title>A Catalog of Tens of Thousands of Viruses from Human Metagenomes Reveals Hidden Associations with Chronic Diseases.</title>
        <authorList>
            <person name="Tisza M.J."/>
            <person name="Buck C.B."/>
        </authorList>
    </citation>
    <scope>NUCLEOTIDE SEQUENCE</scope>
    <source>
        <strain evidence="2">CtBvM24</strain>
    </source>
</reference>
<evidence type="ECO:0000256" key="1">
    <source>
        <dbReference type="SAM" id="MobiDB-lite"/>
    </source>
</evidence>
<proteinExistence type="predicted"/>
<organism evidence="2">
    <name type="scientific">Myoviridae sp. ctBvM24</name>
    <dbReference type="NCBI Taxonomy" id="2825050"/>
    <lineage>
        <taxon>Viruses</taxon>
        <taxon>Duplodnaviria</taxon>
        <taxon>Heunggongvirae</taxon>
        <taxon>Uroviricota</taxon>
        <taxon>Caudoviricetes</taxon>
    </lineage>
</organism>
<dbReference type="EMBL" id="BK016064">
    <property type="protein sequence ID" value="DAF92318.1"/>
    <property type="molecule type" value="Genomic_DNA"/>
</dbReference>
<name>A0A8S5UD68_9CAUD</name>
<protein>
    <submittedName>
        <fullName evidence="2">Uncharacterized protein</fullName>
    </submittedName>
</protein>
<accession>A0A8S5UD68</accession>
<evidence type="ECO:0000313" key="2">
    <source>
        <dbReference type="EMBL" id="DAF92318.1"/>
    </source>
</evidence>
<feature type="region of interest" description="Disordered" evidence="1">
    <location>
        <begin position="79"/>
        <end position="101"/>
    </location>
</feature>